<dbReference type="InterPro" id="IPR036505">
    <property type="entry name" value="Amidase/PGRP_sf"/>
</dbReference>
<dbReference type="Gene3D" id="3.40.80.10">
    <property type="entry name" value="Peptidoglycan recognition protein-like"/>
    <property type="match status" value="1"/>
</dbReference>
<keyword evidence="3" id="KW-1133">Transmembrane helix</keyword>
<dbReference type="Proteomes" id="UP000494040">
    <property type="component" value="Unassembled WGS sequence"/>
</dbReference>
<keyword evidence="5" id="KW-1185">Reference proteome</keyword>
<dbReference type="GeneID" id="106665718"/>
<dbReference type="SUPFAM" id="SSF55846">
    <property type="entry name" value="N-acetylmuramoyl-L-alanine amidase-like"/>
    <property type="match status" value="1"/>
</dbReference>
<accession>A0A8I6RMT9</accession>
<evidence type="ECO:0000256" key="1">
    <source>
        <dbReference type="ARBA" id="ARBA00022588"/>
    </source>
</evidence>
<keyword evidence="3" id="KW-0812">Transmembrane</keyword>
<sequence length="299" mass="34561">MNFHDRSTMDKIELVFLYGASRNYHDPERQFNSVHPDRPVDRAFMKYLIEVFKNTGSVHTDEPLKENEKLIKLLKYTILKYTIITVFTVAMITGLIFGAVIWYSHAYDNINTNTDDIPNKNFWDIFIGRGYWYAKVNNNLPQHTHMPHDSMGVVMSAFLDCSSERGCQSQVRAYQADGFSKNLTDIKVNFVIGGDGRIYEGTGWYNYSYKIGDPKDKLKQDCSLLVGVLLNQNRVTVKMASSFALLIKKGLEINALAKTYKIYNHNKMMNISIPMQHFDWLLDNSGVQSKQTDHPRCWR</sequence>
<dbReference type="GO" id="GO:0045087">
    <property type="term" value="P:innate immune response"/>
    <property type="evidence" value="ECO:0007669"/>
    <property type="project" value="UniProtKB-KW"/>
</dbReference>
<evidence type="ECO:0000313" key="4">
    <source>
        <dbReference type="EnsemblMetazoa" id="XP_014247858.1"/>
    </source>
</evidence>
<dbReference type="AlphaFoldDB" id="A0A8I6RMT9"/>
<keyword evidence="1" id="KW-0399">Innate immunity</keyword>
<feature type="transmembrane region" description="Helical" evidence="3">
    <location>
        <begin position="78"/>
        <end position="103"/>
    </location>
</feature>
<evidence type="ECO:0000256" key="2">
    <source>
        <dbReference type="ARBA" id="ARBA00022859"/>
    </source>
</evidence>
<dbReference type="InterPro" id="IPR015510">
    <property type="entry name" value="PGRP"/>
</dbReference>
<protein>
    <recommendedName>
        <fullName evidence="6">Peptidoglycan recognition protein</fullName>
    </recommendedName>
</protein>
<dbReference type="RefSeq" id="XP_014247858.1">
    <property type="nucleotide sequence ID" value="XM_014392372.2"/>
</dbReference>
<dbReference type="PANTHER" id="PTHR11022">
    <property type="entry name" value="PEPTIDOGLYCAN RECOGNITION PROTEIN"/>
    <property type="match status" value="1"/>
</dbReference>
<dbReference type="OrthoDB" id="6624324at2759"/>
<proteinExistence type="predicted"/>
<evidence type="ECO:0000313" key="5">
    <source>
        <dbReference type="Proteomes" id="UP000494040"/>
    </source>
</evidence>
<reference evidence="4" key="1">
    <citation type="submission" date="2022-01" db="UniProtKB">
        <authorList>
            <consortium name="EnsemblMetazoa"/>
        </authorList>
    </citation>
    <scope>IDENTIFICATION</scope>
</reference>
<dbReference type="PANTHER" id="PTHR11022:SF41">
    <property type="entry name" value="PEPTIDOGLYCAN-RECOGNITION PROTEIN LC-RELATED"/>
    <property type="match status" value="1"/>
</dbReference>
<evidence type="ECO:0000256" key="3">
    <source>
        <dbReference type="SAM" id="Phobius"/>
    </source>
</evidence>
<name>A0A8I6RMT9_CIMLE</name>
<keyword evidence="3" id="KW-0472">Membrane</keyword>
<keyword evidence="2" id="KW-0391">Immunity</keyword>
<evidence type="ECO:0008006" key="6">
    <source>
        <dbReference type="Google" id="ProtNLM"/>
    </source>
</evidence>
<dbReference type="GO" id="GO:0009253">
    <property type="term" value="P:peptidoglycan catabolic process"/>
    <property type="evidence" value="ECO:0007669"/>
    <property type="project" value="InterPro"/>
</dbReference>
<dbReference type="EnsemblMetazoa" id="XM_014392372.2">
    <property type="protein sequence ID" value="XP_014247858.1"/>
    <property type="gene ID" value="LOC106665718"/>
</dbReference>
<organism evidence="4 5">
    <name type="scientific">Cimex lectularius</name>
    <name type="common">Bed bug</name>
    <name type="synonym">Acanthia lectularia</name>
    <dbReference type="NCBI Taxonomy" id="79782"/>
    <lineage>
        <taxon>Eukaryota</taxon>
        <taxon>Metazoa</taxon>
        <taxon>Ecdysozoa</taxon>
        <taxon>Arthropoda</taxon>
        <taxon>Hexapoda</taxon>
        <taxon>Insecta</taxon>
        <taxon>Pterygota</taxon>
        <taxon>Neoptera</taxon>
        <taxon>Paraneoptera</taxon>
        <taxon>Hemiptera</taxon>
        <taxon>Heteroptera</taxon>
        <taxon>Panheteroptera</taxon>
        <taxon>Cimicomorpha</taxon>
        <taxon>Cimicidae</taxon>
        <taxon>Cimex</taxon>
    </lineage>
</organism>
<dbReference type="GO" id="GO:0008745">
    <property type="term" value="F:N-acetylmuramoyl-L-alanine amidase activity"/>
    <property type="evidence" value="ECO:0007669"/>
    <property type="project" value="InterPro"/>
</dbReference>